<gene>
    <name evidence="2" type="ORF">PRELSG_1101100</name>
</gene>
<protein>
    <recommendedName>
        <fullName evidence="1">DUF4460 domain-containing protein</fullName>
    </recommendedName>
</protein>
<dbReference type="OMA" id="PNLIFFH"/>
<evidence type="ECO:0000259" key="1">
    <source>
        <dbReference type="Pfam" id="PF14687"/>
    </source>
</evidence>
<dbReference type="Proteomes" id="UP000220158">
    <property type="component" value="Chromosome 11"/>
</dbReference>
<dbReference type="GeneID" id="39736787"/>
<dbReference type="InterPro" id="IPR028031">
    <property type="entry name" value="DUF4460"/>
</dbReference>
<feature type="domain" description="DUF4460" evidence="1">
    <location>
        <begin position="35"/>
        <end position="149"/>
    </location>
</feature>
<dbReference type="Pfam" id="PF14687">
    <property type="entry name" value="DUF4460"/>
    <property type="match status" value="1"/>
</dbReference>
<dbReference type="InterPro" id="IPR027986">
    <property type="entry name" value="TCAIM"/>
</dbReference>
<dbReference type="PANTHER" id="PTHR31596">
    <property type="entry name" value="T-CELL ACTIVATION INHIBITOR, MITOCHONDRIAL"/>
    <property type="match status" value="1"/>
</dbReference>
<sequence>MLIKFFNCFIRYNNYFLLKNYVFKFENKRYYDSRFFRKSVRRLLHFFYKEVHPDLTSNLPDDLKKVNNESLSVLNSYIDILSHSKKNENNMFIGKSLVFFKVFENSENKIIKGRYKNIIIKLPTISHNLSIDEKEKITAKLIYDIKNSVEKTKRKSIFDDNIENIYNIFDEEENKKKSDINNIWEDLTNYVKDTEALYQPSEEEIELKRRKKSYFYYIKKKLESKYQKINHKKRRKTKIQKINEIASKIVQEKFSHAKHHTYDQTLVKQSYKIIQNGYNPNLIFFHKDINEKEKKKGIENLCGMNLKDDADKWLLENCLKLLKNHQTPIPLVIYSEKKIQLSSTYGFIYIPYDFCLNDLFAFLEKNVDKARSIRKKVIESFEL</sequence>
<accession>A0A1J1H6W6</accession>
<evidence type="ECO:0000313" key="3">
    <source>
        <dbReference type="Proteomes" id="UP000220158"/>
    </source>
</evidence>
<evidence type="ECO:0000313" key="2">
    <source>
        <dbReference type="EMBL" id="CRH00664.1"/>
    </source>
</evidence>
<dbReference type="EMBL" id="LN835306">
    <property type="protein sequence ID" value="CRH00664.1"/>
    <property type="molecule type" value="Genomic_DNA"/>
</dbReference>
<name>A0A1J1H6W6_PLARL</name>
<dbReference type="GO" id="GO:0005739">
    <property type="term" value="C:mitochondrion"/>
    <property type="evidence" value="ECO:0007669"/>
    <property type="project" value="TreeGrafter"/>
</dbReference>
<dbReference type="PANTHER" id="PTHR31596:SF1">
    <property type="entry name" value="T-CELL ACTIVATION INHIBITOR, MITOCHONDRIAL"/>
    <property type="match status" value="1"/>
</dbReference>
<keyword evidence="3" id="KW-1185">Reference proteome</keyword>
<dbReference type="RefSeq" id="XP_028533667.1">
    <property type="nucleotide sequence ID" value="XM_028677260.1"/>
</dbReference>
<reference evidence="2 3" key="1">
    <citation type="submission" date="2015-04" db="EMBL/GenBank/DDBJ databases">
        <authorList>
            <consortium name="Pathogen Informatics"/>
        </authorList>
    </citation>
    <scope>NUCLEOTIDE SEQUENCE [LARGE SCALE GENOMIC DNA]</scope>
    <source>
        <strain evidence="2 3">SGS1</strain>
    </source>
</reference>
<dbReference type="AlphaFoldDB" id="A0A1J1H6W6"/>
<proteinExistence type="predicted"/>
<dbReference type="OrthoDB" id="423408at2759"/>
<dbReference type="VEuPathDB" id="PlasmoDB:PRELSG_1101100"/>
<organism evidence="2 3">
    <name type="scientific">Plasmodium relictum</name>
    <dbReference type="NCBI Taxonomy" id="85471"/>
    <lineage>
        <taxon>Eukaryota</taxon>
        <taxon>Sar</taxon>
        <taxon>Alveolata</taxon>
        <taxon>Apicomplexa</taxon>
        <taxon>Aconoidasida</taxon>
        <taxon>Haemosporida</taxon>
        <taxon>Plasmodiidae</taxon>
        <taxon>Plasmodium</taxon>
        <taxon>Plasmodium (Haemamoeba)</taxon>
    </lineage>
</organism>
<dbReference type="KEGG" id="prel:PRELSG_1101100"/>